<accession>A0A6L9L9M4</accession>
<comment type="caution">
    <text evidence="2">The sequence shown here is derived from an EMBL/GenBank/DDBJ whole genome shotgun (WGS) entry which is preliminary data.</text>
</comment>
<name>A0A6L9L9M4_9BACT</name>
<gene>
    <name evidence="2" type="ORF">GK108_20445</name>
</gene>
<keyword evidence="1" id="KW-1133">Transmembrane helix</keyword>
<organism evidence="2 3">
    <name type="scientific">Spirosoma terrae</name>
    <dbReference type="NCBI Taxonomy" id="1968276"/>
    <lineage>
        <taxon>Bacteria</taxon>
        <taxon>Pseudomonadati</taxon>
        <taxon>Bacteroidota</taxon>
        <taxon>Cytophagia</taxon>
        <taxon>Cytophagales</taxon>
        <taxon>Cytophagaceae</taxon>
        <taxon>Spirosoma</taxon>
    </lineage>
</organism>
<reference evidence="2 3" key="1">
    <citation type="submission" date="2020-02" db="EMBL/GenBank/DDBJ databases">
        <title>Draft genome sequence of two Spirosoma agri KCTC 52727 and Spirosoma terrae KCTC 52035.</title>
        <authorList>
            <person name="Rojas J."/>
            <person name="Ambika Manirajan B."/>
            <person name="Suarez C."/>
            <person name="Ratering S."/>
            <person name="Schnell S."/>
        </authorList>
    </citation>
    <scope>NUCLEOTIDE SEQUENCE [LARGE SCALE GENOMIC DNA]</scope>
    <source>
        <strain evidence="2 3">KCTC 52035</strain>
    </source>
</reference>
<sequence>MILFYLASGLILIGLLVYLYLHISLSMRCPKCRKINNERIPRSSIARLFSRFLPLKAYRCRTCWNQYVVISD</sequence>
<dbReference type="AlphaFoldDB" id="A0A6L9L9M4"/>
<evidence type="ECO:0000313" key="3">
    <source>
        <dbReference type="Proteomes" id="UP000474175"/>
    </source>
</evidence>
<dbReference type="EMBL" id="JAAFZH010000010">
    <property type="protein sequence ID" value="NDU97266.1"/>
    <property type="molecule type" value="Genomic_DNA"/>
</dbReference>
<evidence type="ECO:0000313" key="2">
    <source>
        <dbReference type="EMBL" id="NDU97266.1"/>
    </source>
</evidence>
<keyword evidence="3" id="KW-1185">Reference proteome</keyword>
<keyword evidence="1" id="KW-0812">Transmembrane</keyword>
<feature type="transmembrane region" description="Helical" evidence="1">
    <location>
        <begin position="6"/>
        <end position="25"/>
    </location>
</feature>
<dbReference type="RefSeq" id="WP_163952536.1">
    <property type="nucleotide sequence ID" value="NZ_JAAFZH010000010.1"/>
</dbReference>
<proteinExistence type="predicted"/>
<evidence type="ECO:0000256" key="1">
    <source>
        <dbReference type="SAM" id="Phobius"/>
    </source>
</evidence>
<keyword evidence="1" id="KW-0472">Membrane</keyword>
<protein>
    <submittedName>
        <fullName evidence="2">Uncharacterized protein</fullName>
    </submittedName>
</protein>
<dbReference type="Proteomes" id="UP000474175">
    <property type="component" value="Unassembled WGS sequence"/>
</dbReference>